<reference evidence="15" key="2">
    <citation type="submission" date="2020-05" db="UniProtKB">
        <authorList>
            <consortium name="EnsemblMetazoa"/>
        </authorList>
    </citation>
    <scope>IDENTIFICATION</scope>
    <source>
        <strain evidence="15">MINIMUS1</strain>
    </source>
</reference>
<protein>
    <recommendedName>
        <fullName evidence="17">MYND-type domain-containing protein</fullName>
    </recommendedName>
</protein>
<evidence type="ECO:0000256" key="1">
    <source>
        <dbReference type="ARBA" id="ARBA00004613"/>
    </source>
</evidence>
<dbReference type="PROSITE" id="PS50240">
    <property type="entry name" value="TRYPSIN_DOM"/>
    <property type="match status" value="1"/>
</dbReference>
<organism evidence="15 16">
    <name type="scientific">Anopheles minimus</name>
    <dbReference type="NCBI Taxonomy" id="112268"/>
    <lineage>
        <taxon>Eukaryota</taxon>
        <taxon>Metazoa</taxon>
        <taxon>Ecdysozoa</taxon>
        <taxon>Arthropoda</taxon>
        <taxon>Hexapoda</taxon>
        <taxon>Insecta</taxon>
        <taxon>Pterygota</taxon>
        <taxon>Neoptera</taxon>
        <taxon>Endopterygota</taxon>
        <taxon>Diptera</taxon>
        <taxon>Nematocera</taxon>
        <taxon>Culicoidea</taxon>
        <taxon>Culicidae</taxon>
        <taxon>Anophelinae</taxon>
        <taxon>Anopheles</taxon>
    </lineage>
</organism>
<evidence type="ECO:0000256" key="4">
    <source>
        <dbReference type="ARBA" id="ARBA00022729"/>
    </source>
</evidence>
<proteinExistence type="inferred from homology"/>
<evidence type="ECO:0000256" key="7">
    <source>
        <dbReference type="ARBA" id="ARBA00023157"/>
    </source>
</evidence>
<evidence type="ECO:0000256" key="3">
    <source>
        <dbReference type="ARBA" id="ARBA00022723"/>
    </source>
</evidence>
<evidence type="ECO:0000313" key="15">
    <source>
        <dbReference type="EnsemblMetazoa" id="AMIN000343-PA"/>
    </source>
</evidence>
<dbReference type="SMART" id="SM00333">
    <property type="entry name" value="TUDOR"/>
    <property type="match status" value="1"/>
</dbReference>
<dbReference type="InterPro" id="IPR002893">
    <property type="entry name" value="Znf_MYND"/>
</dbReference>
<dbReference type="InterPro" id="IPR018114">
    <property type="entry name" value="TRYPSIN_HIS"/>
</dbReference>
<evidence type="ECO:0000256" key="10">
    <source>
        <dbReference type="PROSITE-ProRule" id="PRU00134"/>
    </source>
</evidence>
<dbReference type="Gene3D" id="2.40.10.10">
    <property type="entry name" value="Trypsin-like serine proteases"/>
    <property type="match status" value="1"/>
</dbReference>
<keyword evidence="7" id="KW-1015">Disulfide bond</keyword>
<dbReference type="InterPro" id="IPR043504">
    <property type="entry name" value="Peptidase_S1_PA_chymotrypsin"/>
</dbReference>
<dbReference type="Gene3D" id="6.10.140.2220">
    <property type="match status" value="1"/>
</dbReference>
<dbReference type="PROSITE" id="PS50304">
    <property type="entry name" value="TUDOR"/>
    <property type="match status" value="1"/>
</dbReference>
<dbReference type="VEuPathDB" id="VectorBase:AMIN000343"/>
<evidence type="ECO:0000256" key="6">
    <source>
        <dbReference type="ARBA" id="ARBA00022833"/>
    </source>
</evidence>
<dbReference type="Proteomes" id="UP000075920">
    <property type="component" value="Unassembled WGS sequence"/>
</dbReference>
<evidence type="ECO:0000259" key="14">
    <source>
        <dbReference type="PROSITE" id="PS50865"/>
    </source>
</evidence>
<feature type="compositionally biased region" description="Polar residues" evidence="11">
    <location>
        <begin position="82"/>
        <end position="94"/>
    </location>
</feature>
<dbReference type="PROSITE" id="PS50865">
    <property type="entry name" value="ZF_MYND_2"/>
    <property type="match status" value="1"/>
</dbReference>
<evidence type="ECO:0008006" key="17">
    <source>
        <dbReference type="Google" id="ProtNLM"/>
    </source>
</evidence>
<dbReference type="Gene3D" id="2.30.30.140">
    <property type="match status" value="1"/>
</dbReference>
<evidence type="ECO:0000259" key="13">
    <source>
        <dbReference type="PROSITE" id="PS50304"/>
    </source>
</evidence>
<feature type="region of interest" description="Disordered" evidence="11">
    <location>
        <begin position="218"/>
        <end position="255"/>
    </location>
</feature>
<feature type="domain" description="Tudor" evidence="13">
    <location>
        <begin position="381"/>
        <end position="437"/>
    </location>
</feature>
<reference evidence="16" key="1">
    <citation type="submission" date="2013-03" db="EMBL/GenBank/DDBJ databases">
        <title>The Genome Sequence of Anopheles minimus MINIMUS1.</title>
        <authorList>
            <consortium name="The Broad Institute Genomics Platform"/>
            <person name="Neafsey D.E."/>
            <person name="Walton C."/>
            <person name="Walker B."/>
            <person name="Young S.K."/>
            <person name="Zeng Q."/>
            <person name="Gargeya S."/>
            <person name="Fitzgerald M."/>
            <person name="Haas B."/>
            <person name="Abouelleil A."/>
            <person name="Allen A.W."/>
            <person name="Alvarado L."/>
            <person name="Arachchi H.M."/>
            <person name="Berlin A.M."/>
            <person name="Chapman S.B."/>
            <person name="Gainer-Dewar J."/>
            <person name="Goldberg J."/>
            <person name="Griggs A."/>
            <person name="Gujja S."/>
            <person name="Hansen M."/>
            <person name="Howarth C."/>
            <person name="Imamovic A."/>
            <person name="Ireland A."/>
            <person name="Larimer J."/>
            <person name="McCowan C."/>
            <person name="Murphy C."/>
            <person name="Pearson M."/>
            <person name="Poon T.W."/>
            <person name="Priest M."/>
            <person name="Roberts A."/>
            <person name="Saif S."/>
            <person name="Shea T."/>
            <person name="Sisk P."/>
            <person name="Sykes S."/>
            <person name="Wortman J."/>
            <person name="Nusbaum C."/>
            <person name="Birren B."/>
        </authorList>
    </citation>
    <scope>NUCLEOTIDE SEQUENCE [LARGE SCALE GENOMIC DNA]</scope>
    <source>
        <strain evidence="16">MINIMUS1</strain>
    </source>
</reference>
<dbReference type="PRINTS" id="PR00722">
    <property type="entry name" value="CHYMOTRYPSIN"/>
</dbReference>
<name>A0A182VQL4_9DIPT</name>
<dbReference type="InterPro" id="IPR009003">
    <property type="entry name" value="Peptidase_S1_PA"/>
</dbReference>
<comment type="similarity">
    <text evidence="9">Belongs to the peptidase S1 family. CLIP subfamily.</text>
</comment>
<dbReference type="InterPro" id="IPR001314">
    <property type="entry name" value="Peptidase_S1A"/>
</dbReference>
<sequence length="979" mass="108572">MGDPFFKVIIRDPSWDVRSEAKSLGFLFQLFIDAKKPTEVFIKYKSVKDADKARASLAANKNVVRVESMDKWDIRPKRPTENKQPNDNASNAGSIKSERNAQYRGPSANVPLMSNMPEPLPMMMGLFNMCTACRKGGASFQCFVCGTYYCGELCQRSDWPAHIINCLPRLVRANSSYVPSEPQPMPFHDPRMMPPFGNIPNRNGPMQVDQMLHVPPNQPNINKANGSNVNLSQNKRTNAAKPPEQKQQKPALPIKGPSACVVPTNVLKNLSLKRHQEEETLTAAVISESQKPAAKPEEIIPPQTSKLAKRVQQKAAAPKREIRYSAFPKEGECVKISYVSNSMLYVYRTGEEANGQLNRYLDFVKRSVECARNVTKTLQTAPKVDDIAFAPFDGDYYRAVVKSIEGTRVGVFFPDFGNTQTVEWQEMKEIPDKEIQYGMCYTHAVMLDRVSEFSPLVKAFLSELLELDDFELTKVDENPVKTVDMRHVQELYQLSAKVLEVAKKEQEMQKPVVATPVKEETVATVPDVDPASYVPVFVEEFIEQDLPVGEMVQLMIVEASELNDSNTLSVIKCTDQVQFGKVMSECERYGNSDPHPYVPEVENEAFLLHFDGVWGRAVLAAKSEQSQYYMLDIGIIRSLDEQAKGRRYPAGLDRQMYVSECYVDNPDALGKFVTEGNNEHLLGKTLSGIISHDSDDRSSGRVFGYRMMAPCVVLLLPLLIANLMTLRPIGAIVRGESDRGRQLKFPFAVSLQLADDNRTHFCGGTHLGEGWILTAAHCIISVKKGNLTQIFAQIGGVDLSDITADRYPIVETHILRSYNPVTMVGDIAVLRASLPTTRTFQSDPRSPLRLPDESYRAAVNGEQCYIFGYGSDSYDGPISRSLHYGTVLALELDSCIGMMGAVVAPPPDSGMFCAIGRSDACKGDSGGGYVCRQPFSTQFVLRGIISYGVGCGAPGTPGVYTDVGYYLQHYPIGSIIGFS</sequence>
<evidence type="ECO:0000256" key="2">
    <source>
        <dbReference type="ARBA" id="ARBA00022525"/>
    </source>
</evidence>
<evidence type="ECO:0000256" key="11">
    <source>
        <dbReference type="SAM" id="MobiDB-lite"/>
    </source>
</evidence>
<dbReference type="GO" id="GO:0004252">
    <property type="term" value="F:serine-type endopeptidase activity"/>
    <property type="evidence" value="ECO:0007669"/>
    <property type="project" value="InterPro"/>
</dbReference>
<dbReference type="InterPro" id="IPR001254">
    <property type="entry name" value="Trypsin_dom"/>
</dbReference>
<evidence type="ECO:0000256" key="8">
    <source>
        <dbReference type="ARBA" id="ARBA00023180"/>
    </source>
</evidence>
<feature type="region of interest" description="Disordered" evidence="11">
    <location>
        <begin position="70"/>
        <end position="109"/>
    </location>
</feature>
<dbReference type="STRING" id="112268.A0A182VQL4"/>
<keyword evidence="5 10" id="KW-0863">Zinc-finger</keyword>
<accession>A0A182VQL4</accession>
<dbReference type="CDD" id="cd00190">
    <property type="entry name" value="Tryp_SPc"/>
    <property type="match status" value="1"/>
</dbReference>
<dbReference type="SUPFAM" id="SSF63748">
    <property type="entry name" value="Tudor/PWWP/MBT"/>
    <property type="match status" value="1"/>
</dbReference>
<dbReference type="FunFam" id="2.40.10.10:FF:000054">
    <property type="entry name" value="Complement C1r subcomponent"/>
    <property type="match status" value="1"/>
</dbReference>
<dbReference type="AlphaFoldDB" id="A0A182VQL4"/>
<keyword evidence="6" id="KW-0862">Zinc</keyword>
<dbReference type="EnsemblMetazoa" id="AMIN000343-RA">
    <property type="protein sequence ID" value="AMIN000343-PA"/>
    <property type="gene ID" value="AMIN000343"/>
</dbReference>
<dbReference type="GO" id="GO:0005576">
    <property type="term" value="C:extracellular region"/>
    <property type="evidence" value="ECO:0007669"/>
    <property type="project" value="UniProtKB-SubCell"/>
</dbReference>
<keyword evidence="3" id="KW-0479">Metal-binding</keyword>
<dbReference type="Pfam" id="PF01753">
    <property type="entry name" value="zf-MYND"/>
    <property type="match status" value="1"/>
</dbReference>
<evidence type="ECO:0000259" key="12">
    <source>
        <dbReference type="PROSITE" id="PS50240"/>
    </source>
</evidence>
<dbReference type="GO" id="GO:0008270">
    <property type="term" value="F:zinc ion binding"/>
    <property type="evidence" value="ECO:0007669"/>
    <property type="project" value="UniProtKB-KW"/>
</dbReference>
<keyword evidence="8" id="KW-0325">Glycoprotein</keyword>
<comment type="subcellular location">
    <subcellularLocation>
        <location evidence="1">Secreted</location>
    </subcellularLocation>
</comment>
<feature type="compositionally biased region" description="Basic and acidic residues" evidence="11">
    <location>
        <begin position="70"/>
        <end position="81"/>
    </location>
</feature>
<feature type="domain" description="Peptidase S1" evidence="12">
    <location>
        <begin position="732"/>
        <end position="979"/>
    </location>
</feature>
<feature type="domain" description="MYND-type" evidence="14">
    <location>
        <begin position="130"/>
        <end position="166"/>
    </location>
</feature>
<dbReference type="GO" id="GO:0006508">
    <property type="term" value="P:proteolysis"/>
    <property type="evidence" value="ECO:0007669"/>
    <property type="project" value="InterPro"/>
</dbReference>
<keyword evidence="4" id="KW-0732">Signal</keyword>
<dbReference type="SMART" id="SM00020">
    <property type="entry name" value="Tryp_SPc"/>
    <property type="match status" value="1"/>
</dbReference>
<dbReference type="PANTHER" id="PTHR24252">
    <property type="entry name" value="ACROSIN-RELATED"/>
    <property type="match status" value="1"/>
</dbReference>
<dbReference type="InterPro" id="IPR002999">
    <property type="entry name" value="Tudor"/>
</dbReference>
<keyword evidence="2" id="KW-0964">Secreted</keyword>
<evidence type="ECO:0000313" key="16">
    <source>
        <dbReference type="Proteomes" id="UP000075920"/>
    </source>
</evidence>
<dbReference type="SUPFAM" id="SSF144232">
    <property type="entry name" value="HIT/MYND zinc finger-like"/>
    <property type="match status" value="1"/>
</dbReference>
<keyword evidence="16" id="KW-1185">Reference proteome</keyword>
<dbReference type="Pfam" id="PF00089">
    <property type="entry name" value="Trypsin"/>
    <property type="match status" value="1"/>
</dbReference>
<dbReference type="PROSITE" id="PS00134">
    <property type="entry name" value="TRYPSIN_HIS"/>
    <property type="match status" value="1"/>
</dbReference>
<evidence type="ECO:0000256" key="5">
    <source>
        <dbReference type="ARBA" id="ARBA00022771"/>
    </source>
</evidence>
<dbReference type="CDD" id="cd19757">
    <property type="entry name" value="Bbox1"/>
    <property type="match status" value="1"/>
</dbReference>
<evidence type="ECO:0000256" key="9">
    <source>
        <dbReference type="ARBA" id="ARBA00024195"/>
    </source>
</evidence>
<dbReference type="SUPFAM" id="SSF50494">
    <property type="entry name" value="Trypsin-like serine proteases"/>
    <property type="match status" value="1"/>
</dbReference>
<dbReference type="Pfam" id="PF00567">
    <property type="entry name" value="TUDOR"/>
    <property type="match status" value="1"/>
</dbReference>
<dbReference type="PANTHER" id="PTHR24252:SF10">
    <property type="entry name" value="SERINE PROTEASE 56"/>
    <property type="match status" value="1"/>
</dbReference>
<feature type="compositionally biased region" description="Polar residues" evidence="11">
    <location>
        <begin position="219"/>
        <end position="237"/>
    </location>
</feature>